<feature type="compositionally biased region" description="Basic residues" evidence="1">
    <location>
        <begin position="281"/>
        <end position="290"/>
    </location>
</feature>
<evidence type="ECO:0000313" key="2">
    <source>
        <dbReference type="EMBL" id="CAG9572645.1"/>
    </source>
</evidence>
<evidence type="ECO:0000256" key="1">
    <source>
        <dbReference type="SAM" id="MobiDB-lite"/>
    </source>
</evidence>
<evidence type="ECO:0000313" key="3">
    <source>
        <dbReference type="Proteomes" id="UP000789524"/>
    </source>
</evidence>
<sequence length="316" mass="35250">MPHPSQSESVFVLCRGLLEPCLVYCAVNRSYMSSSPRLFYITRVHLLSASVRAGSSLVNMQRPPVIIVTPIHIYLIILPSYLPPPPPSDVISFSRGASSVQELRRVQELGDRSSPVTRGDDDLQEPADPAKYKFGHSVIDLEGADLGAGDERSRGQELVMIEEERGRQMYRPWSTGLRGEEGGGGMSHTRSTSGGEGGAQDTEHIINGSVHSYRQWPTIDQINRLKRTLVCQNIVQDSSEDDVPVSTTNNITSDSNGPTCIYEMNDKDYKDVLVSGNFQHKQPKRSRNRQRYPETQSFQKYDESSPLIFILRPVLG</sequence>
<dbReference type="EMBL" id="CAKASE010000068">
    <property type="protein sequence ID" value="CAG9572645.1"/>
    <property type="molecule type" value="Genomic_DNA"/>
</dbReference>
<comment type="caution">
    <text evidence="2">The sequence shown here is derived from an EMBL/GenBank/DDBJ whole genome shotgun (WGS) entry which is preliminary data.</text>
</comment>
<proteinExistence type="predicted"/>
<feature type="region of interest" description="Disordered" evidence="1">
    <location>
        <begin position="173"/>
        <end position="199"/>
    </location>
</feature>
<feature type="region of interest" description="Disordered" evidence="1">
    <location>
        <begin position="278"/>
        <end position="297"/>
    </location>
</feature>
<gene>
    <name evidence="2" type="ORF">DCHRY22_LOCUS10169</name>
</gene>
<dbReference type="Proteomes" id="UP000789524">
    <property type="component" value="Unassembled WGS sequence"/>
</dbReference>
<dbReference type="OrthoDB" id="10529071at2759"/>
<organism evidence="2 3">
    <name type="scientific">Danaus chrysippus</name>
    <name type="common">African queen</name>
    <dbReference type="NCBI Taxonomy" id="151541"/>
    <lineage>
        <taxon>Eukaryota</taxon>
        <taxon>Metazoa</taxon>
        <taxon>Ecdysozoa</taxon>
        <taxon>Arthropoda</taxon>
        <taxon>Hexapoda</taxon>
        <taxon>Insecta</taxon>
        <taxon>Pterygota</taxon>
        <taxon>Neoptera</taxon>
        <taxon>Endopterygota</taxon>
        <taxon>Lepidoptera</taxon>
        <taxon>Glossata</taxon>
        <taxon>Ditrysia</taxon>
        <taxon>Papilionoidea</taxon>
        <taxon>Nymphalidae</taxon>
        <taxon>Danainae</taxon>
        <taxon>Danaini</taxon>
        <taxon>Danaina</taxon>
        <taxon>Danaus</taxon>
        <taxon>Anosia</taxon>
    </lineage>
</organism>
<feature type="region of interest" description="Disordered" evidence="1">
    <location>
        <begin position="106"/>
        <end position="127"/>
    </location>
</feature>
<accession>A0A8J2QW99</accession>
<reference evidence="2" key="1">
    <citation type="submission" date="2021-09" db="EMBL/GenBank/DDBJ databases">
        <authorList>
            <person name="Martin H S."/>
        </authorList>
    </citation>
    <scope>NUCLEOTIDE SEQUENCE</scope>
</reference>
<keyword evidence="3" id="KW-1185">Reference proteome</keyword>
<dbReference type="AlphaFoldDB" id="A0A8J2QW99"/>
<name>A0A8J2QW99_9NEOP</name>
<protein>
    <submittedName>
        <fullName evidence="2">(African queen) hypothetical protein</fullName>
    </submittedName>
</protein>